<evidence type="ECO:0000313" key="3">
    <source>
        <dbReference type="EMBL" id="CAK9109036.1"/>
    </source>
</evidence>
<protein>
    <recommendedName>
        <fullName evidence="1">Calcium/calmodulin-dependent protein kinase II association-domain domain-containing protein</fullName>
    </recommendedName>
</protein>
<dbReference type="EMBL" id="CAXAMN010027162">
    <property type="protein sequence ID" value="CAK9109036.1"/>
    <property type="molecule type" value="Genomic_DNA"/>
</dbReference>
<sequence length="163" mass="18148">MNLQALSVLSAETGLEFAMPSQAAARVKELAAKAKLEDDDMIAMNKALLDVIMTGDFDTYKLLCDENLTCFEPEAKGHLVTGLDFHKYYFDLMKGDGPSAKQDVRNTSIVAPVIKWMCNNTAATVCFKRLVQVGVNTVATEETRVWEFCGGSWKLRHFHRSHG</sequence>
<evidence type="ECO:0000313" key="4">
    <source>
        <dbReference type="Proteomes" id="UP001642484"/>
    </source>
</evidence>
<dbReference type="InterPro" id="IPR013543">
    <property type="entry name" value="Ca/CaM-dep_prot_kinase-assoc"/>
</dbReference>
<organism evidence="2 4">
    <name type="scientific">Durusdinium trenchii</name>
    <dbReference type="NCBI Taxonomy" id="1381693"/>
    <lineage>
        <taxon>Eukaryota</taxon>
        <taxon>Sar</taxon>
        <taxon>Alveolata</taxon>
        <taxon>Dinophyceae</taxon>
        <taxon>Suessiales</taxon>
        <taxon>Symbiodiniaceae</taxon>
        <taxon>Durusdinium</taxon>
    </lineage>
</organism>
<dbReference type="SUPFAM" id="SSF54427">
    <property type="entry name" value="NTF2-like"/>
    <property type="match status" value="1"/>
</dbReference>
<dbReference type="Proteomes" id="UP001642484">
    <property type="component" value="Unassembled WGS sequence"/>
</dbReference>
<gene>
    <name evidence="2" type="ORF">CCMP2556_LOCUS22710</name>
    <name evidence="3" type="ORF">CCMP2556_LOCUS50768</name>
</gene>
<evidence type="ECO:0000259" key="1">
    <source>
        <dbReference type="Pfam" id="PF08332"/>
    </source>
</evidence>
<dbReference type="Pfam" id="PF08332">
    <property type="entry name" value="CaMKII_AD"/>
    <property type="match status" value="1"/>
</dbReference>
<keyword evidence="4" id="KW-1185">Reference proteome</keyword>
<accession>A0ABP0LVH3</accession>
<reference evidence="2 4" key="1">
    <citation type="submission" date="2024-02" db="EMBL/GenBank/DDBJ databases">
        <authorList>
            <person name="Chen Y."/>
            <person name="Shah S."/>
            <person name="Dougan E. K."/>
            <person name="Thang M."/>
            <person name="Chan C."/>
        </authorList>
    </citation>
    <scope>NUCLEOTIDE SEQUENCE [LARGE SCALE GENOMIC DNA]</scope>
</reference>
<proteinExistence type="predicted"/>
<feature type="domain" description="Calcium/calmodulin-dependent protein kinase II association-domain" evidence="1">
    <location>
        <begin position="39"/>
        <end position="161"/>
    </location>
</feature>
<name>A0ABP0LVH3_9DINO</name>
<evidence type="ECO:0000313" key="2">
    <source>
        <dbReference type="EMBL" id="CAK9042753.1"/>
    </source>
</evidence>
<dbReference type="EMBL" id="CAXAMN010014224">
    <property type="protein sequence ID" value="CAK9042753.1"/>
    <property type="molecule type" value="Genomic_DNA"/>
</dbReference>
<comment type="caution">
    <text evidence="2">The sequence shown here is derived from an EMBL/GenBank/DDBJ whole genome shotgun (WGS) entry which is preliminary data.</text>
</comment>
<dbReference type="InterPro" id="IPR032710">
    <property type="entry name" value="NTF2-like_dom_sf"/>
</dbReference>
<dbReference type="Gene3D" id="3.10.450.50">
    <property type="match status" value="1"/>
</dbReference>